<dbReference type="PANTHER" id="PTHR11795:SF452">
    <property type="entry name" value="ABC TRANSPORTER PERMEASE PROTEIN"/>
    <property type="match status" value="1"/>
</dbReference>
<dbReference type="Proteomes" id="UP000266273">
    <property type="component" value="Unassembled WGS sequence"/>
</dbReference>
<dbReference type="GO" id="GO:0005886">
    <property type="term" value="C:plasma membrane"/>
    <property type="evidence" value="ECO:0007669"/>
    <property type="project" value="UniProtKB-SubCell"/>
</dbReference>
<sequence length="290" mass="30900">MDQLLQHLLNAVVLGGTYALLGIGLTLIFGIMRVVNFTHGELYTFGAYMMFMFVMSIGVNFFLALVLAVLLGMLLGAAIEITLLRPIRGADIDTTMLVMIGAWIALQNTEQWVWTGIAKSIDTPFPAEPLVIGPVSVAWSRVFVIVVAVALIIGTYLLINRTKLGQAMRATFQDPETAALMGVKINRVYTATFALGSGLAAAAGSLLGPVFVVYPTMGDLAALKSFAIVILGGLGNLVGATIGGFILAFMEELGAGYVSSGYRDAMGFLLIILILLFKPTGLFAQKERIG</sequence>
<evidence type="ECO:0000256" key="8">
    <source>
        <dbReference type="ARBA" id="ARBA00037998"/>
    </source>
</evidence>
<dbReference type="InterPro" id="IPR052157">
    <property type="entry name" value="BCAA_transport_permease"/>
</dbReference>
<keyword evidence="2" id="KW-0813">Transport</keyword>
<keyword evidence="7 9" id="KW-0472">Membrane</keyword>
<feature type="transmembrane region" description="Helical" evidence="9">
    <location>
        <begin position="226"/>
        <end position="249"/>
    </location>
</feature>
<evidence type="ECO:0000256" key="1">
    <source>
        <dbReference type="ARBA" id="ARBA00004651"/>
    </source>
</evidence>
<evidence type="ECO:0000256" key="4">
    <source>
        <dbReference type="ARBA" id="ARBA00022692"/>
    </source>
</evidence>
<comment type="similarity">
    <text evidence="8">Belongs to the binding-protein-dependent transport system permease family. LivHM subfamily.</text>
</comment>
<dbReference type="RefSeq" id="WP_119062012.1">
    <property type="nucleotide sequence ID" value="NZ_QXDF01000002.1"/>
</dbReference>
<comment type="caution">
    <text evidence="10">The sequence shown here is derived from an EMBL/GenBank/DDBJ whole genome shotgun (WGS) entry which is preliminary data.</text>
</comment>
<keyword evidence="11" id="KW-1185">Reference proteome</keyword>
<protein>
    <submittedName>
        <fullName evidence="10">Amino acid/amide ABC transporter membrane protein 1 (HAAT family)</fullName>
    </submittedName>
</protein>
<proteinExistence type="inferred from homology"/>
<feature type="transmembrane region" description="Helical" evidence="9">
    <location>
        <begin position="188"/>
        <end position="214"/>
    </location>
</feature>
<comment type="subcellular location">
    <subcellularLocation>
        <location evidence="1">Cell membrane</location>
        <topology evidence="1">Multi-pass membrane protein</topology>
    </subcellularLocation>
</comment>
<name>A0A397PPG8_9HYPH</name>
<keyword evidence="6 9" id="KW-1133">Transmembrane helix</keyword>
<dbReference type="EMBL" id="QXDF01000002">
    <property type="protein sequence ID" value="RIA47641.1"/>
    <property type="molecule type" value="Genomic_DNA"/>
</dbReference>
<feature type="transmembrane region" description="Helical" evidence="9">
    <location>
        <begin position="138"/>
        <end position="159"/>
    </location>
</feature>
<dbReference type="AlphaFoldDB" id="A0A397PPG8"/>
<evidence type="ECO:0000313" key="11">
    <source>
        <dbReference type="Proteomes" id="UP000266273"/>
    </source>
</evidence>
<dbReference type="OrthoDB" id="9807115at2"/>
<evidence type="ECO:0000256" key="2">
    <source>
        <dbReference type="ARBA" id="ARBA00022448"/>
    </source>
</evidence>
<keyword evidence="4 9" id="KW-0812">Transmembrane</keyword>
<accession>A0A397PPG8</accession>
<dbReference type="GO" id="GO:0006865">
    <property type="term" value="P:amino acid transport"/>
    <property type="evidence" value="ECO:0007669"/>
    <property type="project" value="UniProtKB-KW"/>
</dbReference>
<feature type="transmembrane region" description="Helical" evidence="9">
    <location>
        <begin position="12"/>
        <end position="35"/>
    </location>
</feature>
<dbReference type="GO" id="GO:0022857">
    <property type="term" value="F:transmembrane transporter activity"/>
    <property type="evidence" value="ECO:0007669"/>
    <property type="project" value="InterPro"/>
</dbReference>
<evidence type="ECO:0000256" key="9">
    <source>
        <dbReference type="SAM" id="Phobius"/>
    </source>
</evidence>
<feature type="transmembrane region" description="Helical" evidence="9">
    <location>
        <begin position="47"/>
        <end position="75"/>
    </location>
</feature>
<dbReference type="CDD" id="cd06582">
    <property type="entry name" value="TM_PBP1_LivH_like"/>
    <property type="match status" value="1"/>
</dbReference>
<dbReference type="InterPro" id="IPR001851">
    <property type="entry name" value="ABC_transp_permease"/>
</dbReference>
<gene>
    <name evidence="10" type="ORF">BXY53_2203</name>
</gene>
<evidence type="ECO:0000256" key="7">
    <source>
        <dbReference type="ARBA" id="ARBA00023136"/>
    </source>
</evidence>
<dbReference type="Pfam" id="PF02653">
    <property type="entry name" value="BPD_transp_2"/>
    <property type="match status" value="1"/>
</dbReference>
<keyword evidence="5" id="KW-0029">Amino-acid transport</keyword>
<reference evidence="10 11" key="1">
    <citation type="submission" date="2018-08" db="EMBL/GenBank/DDBJ databases">
        <title>Genomic Encyclopedia of Archaeal and Bacterial Type Strains, Phase II (KMG-II): from individual species to whole genera.</title>
        <authorList>
            <person name="Goeker M."/>
        </authorList>
    </citation>
    <scope>NUCLEOTIDE SEQUENCE [LARGE SCALE GENOMIC DNA]</scope>
    <source>
        <strain evidence="10 11">DSM 5002</strain>
    </source>
</reference>
<evidence type="ECO:0000256" key="3">
    <source>
        <dbReference type="ARBA" id="ARBA00022475"/>
    </source>
</evidence>
<evidence type="ECO:0000256" key="5">
    <source>
        <dbReference type="ARBA" id="ARBA00022970"/>
    </source>
</evidence>
<organism evidence="10 11">
    <name type="scientific">Dichotomicrobium thermohalophilum</name>
    <dbReference type="NCBI Taxonomy" id="933063"/>
    <lineage>
        <taxon>Bacteria</taxon>
        <taxon>Pseudomonadati</taxon>
        <taxon>Pseudomonadota</taxon>
        <taxon>Alphaproteobacteria</taxon>
        <taxon>Hyphomicrobiales</taxon>
        <taxon>Hyphomicrobiaceae</taxon>
        <taxon>Dichotomicrobium</taxon>
    </lineage>
</organism>
<evidence type="ECO:0000256" key="6">
    <source>
        <dbReference type="ARBA" id="ARBA00022989"/>
    </source>
</evidence>
<keyword evidence="3" id="KW-1003">Cell membrane</keyword>
<dbReference type="PANTHER" id="PTHR11795">
    <property type="entry name" value="BRANCHED-CHAIN AMINO ACID TRANSPORT SYSTEM PERMEASE PROTEIN LIVH"/>
    <property type="match status" value="1"/>
</dbReference>
<evidence type="ECO:0000313" key="10">
    <source>
        <dbReference type="EMBL" id="RIA47641.1"/>
    </source>
</evidence>